<accession>A0A8H3GMI4</accession>
<comment type="similarity">
    <text evidence="3">Belongs to the peptidase M20A family.</text>
</comment>
<keyword evidence="6" id="KW-0862">Zinc</keyword>
<dbReference type="Gene3D" id="3.30.70.360">
    <property type="match status" value="1"/>
</dbReference>
<evidence type="ECO:0000256" key="4">
    <source>
        <dbReference type="ARBA" id="ARBA00022723"/>
    </source>
</evidence>
<evidence type="ECO:0000256" key="5">
    <source>
        <dbReference type="ARBA" id="ARBA00022801"/>
    </source>
</evidence>
<proteinExistence type="inferred from homology"/>
<comment type="caution">
    <text evidence="9">The sequence shown here is derived from an EMBL/GenBank/DDBJ whole genome shotgun (WGS) entry which is preliminary data.</text>
</comment>
<feature type="domain" description="Peptidase M20 dimerisation" evidence="8">
    <location>
        <begin position="278"/>
        <end position="390"/>
    </location>
</feature>
<dbReference type="SUPFAM" id="SSF55031">
    <property type="entry name" value="Bacterial exopeptidase dimerisation domain"/>
    <property type="match status" value="1"/>
</dbReference>
<dbReference type="GO" id="GO:0016787">
    <property type="term" value="F:hydrolase activity"/>
    <property type="evidence" value="ECO:0007669"/>
    <property type="project" value="UniProtKB-KW"/>
</dbReference>
<dbReference type="Pfam" id="PF07687">
    <property type="entry name" value="M20_dimer"/>
    <property type="match status" value="1"/>
</dbReference>
<evidence type="ECO:0000256" key="7">
    <source>
        <dbReference type="ARBA" id="ARBA00023285"/>
    </source>
</evidence>
<evidence type="ECO:0000313" key="9">
    <source>
        <dbReference type="EMBL" id="CAE6456470.1"/>
    </source>
</evidence>
<dbReference type="InterPro" id="IPR011650">
    <property type="entry name" value="Peptidase_M20_dimer"/>
</dbReference>
<dbReference type="AlphaFoldDB" id="A0A8H3GMI4"/>
<dbReference type="PANTHER" id="PTHR43808">
    <property type="entry name" value="ACETYLORNITHINE DEACETYLASE"/>
    <property type="match status" value="1"/>
</dbReference>
<dbReference type="InterPro" id="IPR002933">
    <property type="entry name" value="Peptidase_M20"/>
</dbReference>
<reference evidence="9" key="1">
    <citation type="submission" date="2021-01" db="EMBL/GenBank/DDBJ databases">
        <authorList>
            <person name="Kaushik A."/>
        </authorList>
    </citation>
    <scope>NUCLEOTIDE SEQUENCE</scope>
    <source>
        <strain evidence="9">AG4-RS23</strain>
    </source>
</reference>
<evidence type="ECO:0000256" key="3">
    <source>
        <dbReference type="ARBA" id="ARBA00006247"/>
    </source>
</evidence>
<keyword evidence="5" id="KW-0378">Hydrolase</keyword>
<comment type="cofactor">
    <cofactor evidence="2">
        <name>Zn(2+)</name>
        <dbReference type="ChEBI" id="CHEBI:29105"/>
    </cofactor>
</comment>
<evidence type="ECO:0000256" key="6">
    <source>
        <dbReference type="ARBA" id="ARBA00022833"/>
    </source>
</evidence>
<organism evidence="9 10">
    <name type="scientific">Rhizoctonia solani</name>
    <dbReference type="NCBI Taxonomy" id="456999"/>
    <lineage>
        <taxon>Eukaryota</taxon>
        <taxon>Fungi</taxon>
        <taxon>Dikarya</taxon>
        <taxon>Basidiomycota</taxon>
        <taxon>Agaricomycotina</taxon>
        <taxon>Agaricomycetes</taxon>
        <taxon>Cantharellales</taxon>
        <taxon>Ceratobasidiaceae</taxon>
        <taxon>Rhizoctonia</taxon>
    </lineage>
</organism>
<dbReference type="SUPFAM" id="SSF53187">
    <property type="entry name" value="Zn-dependent exopeptidases"/>
    <property type="match status" value="1"/>
</dbReference>
<dbReference type="EMBL" id="CAJMWY010001045">
    <property type="protein sequence ID" value="CAE6456470.1"/>
    <property type="molecule type" value="Genomic_DNA"/>
</dbReference>
<evidence type="ECO:0000259" key="8">
    <source>
        <dbReference type="Pfam" id="PF07687"/>
    </source>
</evidence>
<protein>
    <recommendedName>
        <fullName evidence="8">Peptidase M20 dimerisation domain-containing protein</fullName>
    </recommendedName>
</protein>
<dbReference type="Pfam" id="PF01546">
    <property type="entry name" value="Peptidase_M20"/>
    <property type="match status" value="1"/>
</dbReference>
<name>A0A8H3GMI4_9AGAM</name>
<dbReference type="InterPro" id="IPR050072">
    <property type="entry name" value="Peptidase_M20A"/>
</dbReference>
<keyword evidence="7" id="KW-0170">Cobalt</keyword>
<gene>
    <name evidence="9" type="ORF">RDB_LOCUS62155</name>
</gene>
<evidence type="ECO:0000256" key="2">
    <source>
        <dbReference type="ARBA" id="ARBA00001947"/>
    </source>
</evidence>
<comment type="cofactor">
    <cofactor evidence="1">
        <name>Co(2+)</name>
        <dbReference type="ChEBI" id="CHEBI:48828"/>
    </cofactor>
</comment>
<dbReference type="GO" id="GO:0046872">
    <property type="term" value="F:metal ion binding"/>
    <property type="evidence" value="ECO:0007669"/>
    <property type="project" value="UniProtKB-KW"/>
</dbReference>
<keyword evidence="4" id="KW-0479">Metal-binding</keyword>
<evidence type="ECO:0000313" key="10">
    <source>
        <dbReference type="Proteomes" id="UP000663861"/>
    </source>
</evidence>
<dbReference type="Gene3D" id="3.40.630.10">
    <property type="entry name" value="Zn peptidases"/>
    <property type="match status" value="1"/>
</dbReference>
<dbReference type="Proteomes" id="UP000663861">
    <property type="component" value="Unassembled WGS sequence"/>
</dbReference>
<evidence type="ECO:0000256" key="1">
    <source>
        <dbReference type="ARBA" id="ARBA00001941"/>
    </source>
</evidence>
<dbReference type="InterPro" id="IPR010182">
    <property type="entry name" value="ArgE/DapE"/>
</dbReference>
<dbReference type="NCBIfam" id="TIGR01910">
    <property type="entry name" value="DapE-ArgE"/>
    <property type="match status" value="1"/>
</dbReference>
<sequence length="502" mass="54739">MRISKYQYLKSMCAHAPLPLLPLEAKLAPEARSPLPLPLSILDFPPLSLRTIHPLYPMTITTLAQTLSDTERVAIKAATEDLLSEAVQLLKDLTDIDTTNPPGLNYPQIASVLDKFLSSKGYEVKQIPVPLELHPELVPFSDLPRVNVFARLKPKSPSSDKGRVIHFNGHVDVVPVADTEQWTHPPFQTTVSDGVIYGRGVSDMKGGIVAQIFAIEALRKAEIPIRGTIEQSGVVDEETTGIRNAGMGYLVEQGYIARGKQDAVIITEPLNTNNVCLGHRGTIWGRIVFKGLASHGSTPQRGVNALLHASLVVAEAHRTITPRLKKLTDKYVVPPEAQAASLTFTVLNSGTNTNTVPASATLEFDRRLVPGEKLDKAREEIHAVLNSVKEQVGEDFHAEYSELYSTDPIWVGNSKDPTAQELIGHVKSAINNVLNVEAGVVCSPGSDDQRFVVRNAGIDSCIVYGPGNIRNVHNKDESLSLEDLRTAIEVMAIFTAEFLNNA</sequence>
<dbReference type="InterPro" id="IPR036264">
    <property type="entry name" value="Bact_exopeptidase_dim_dom"/>
</dbReference>
<dbReference type="PANTHER" id="PTHR43808:SF32">
    <property type="entry name" value="ARGE_DAPE-RELATED DEACYLASE"/>
    <property type="match status" value="1"/>
</dbReference>